<reference evidence="1 2" key="1">
    <citation type="submission" date="2020-03" db="EMBL/GenBank/DDBJ databases">
        <authorList>
            <person name="Holtappels D."/>
            <person name="Bomans J.P.J."/>
            <person name="Lavigne R."/>
            <person name="Wagemans J."/>
        </authorList>
    </citation>
    <scope>NUCLEOTIDE SEQUENCE [LARGE SCALE GENOMIC DNA]</scope>
    <source>
        <strain evidence="1 2">OLIVR5</strain>
    </source>
</reference>
<dbReference type="EMBL" id="MT234342">
    <property type="protein sequence ID" value="QIW87898.1"/>
    <property type="molecule type" value="Genomic_DNA"/>
</dbReference>
<evidence type="ECO:0000313" key="1">
    <source>
        <dbReference type="EMBL" id="QIW87898.1"/>
    </source>
</evidence>
<accession>A0A858MTF4</accession>
<dbReference type="Proteomes" id="UP000671873">
    <property type="component" value="Segment"/>
</dbReference>
<gene>
    <name evidence="1" type="ORF">Ab1vBOLIVR5_gp250</name>
</gene>
<name>A0A858MTF4_9CAUD</name>
<evidence type="ECO:0000313" key="2">
    <source>
        <dbReference type="Proteomes" id="UP000671873"/>
    </source>
</evidence>
<keyword evidence="2" id="KW-1185">Reference proteome</keyword>
<organism evidence="1 2">
    <name type="scientific">Agrobacterium phage OLIVR5</name>
    <dbReference type="NCBI Taxonomy" id="2723773"/>
    <lineage>
        <taxon>Viruses</taxon>
        <taxon>Duplodnaviria</taxon>
        <taxon>Heunggongvirae</taxon>
        <taxon>Uroviricota</taxon>
        <taxon>Caudoviricetes</taxon>
        <taxon>Pootjesviridae</taxon>
        <taxon>Heverleevirus</taxon>
        <taxon>Heverleevirus OLIVR5</taxon>
    </lineage>
</organism>
<sequence length="79" mass="9364">MVKKEDRERLASYIVGTCQSIFMCLEILELEEGYDWEDELLTENVEQCLGCGWWHYSYELEVHDEWAYCDSCAPVESDE</sequence>
<proteinExistence type="predicted"/>
<protein>
    <submittedName>
        <fullName evidence="1">Uncharacterized protein</fullName>
    </submittedName>
</protein>